<evidence type="ECO:0000256" key="7">
    <source>
        <dbReference type="ARBA" id="ARBA00023136"/>
    </source>
</evidence>
<keyword evidence="7" id="KW-0472">Membrane</keyword>
<evidence type="ECO:0000256" key="2">
    <source>
        <dbReference type="ARBA" id="ARBA00006338"/>
    </source>
</evidence>
<dbReference type="EnsemblMetazoa" id="XM_038211742.1">
    <property type="protein sequence ID" value="XP_038067670.1"/>
    <property type="gene ID" value="LOC119737407"/>
</dbReference>
<dbReference type="AlphaFoldDB" id="A0A914AVY9"/>
<keyword evidence="6" id="KW-1133">Transmembrane helix</keyword>
<dbReference type="RefSeq" id="XP_038067668.1">
    <property type="nucleotide sequence ID" value="XM_038211740.1"/>
</dbReference>
<dbReference type="InterPro" id="IPR011009">
    <property type="entry name" value="Kinase-like_dom_sf"/>
</dbReference>
<dbReference type="RefSeq" id="XP_038067670.1">
    <property type="nucleotide sequence ID" value="XM_038211742.1"/>
</dbReference>
<protein>
    <recommendedName>
        <fullName evidence="9">FAM69 N-terminal domain-containing protein</fullName>
    </recommendedName>
</protein>
<dbReference type="PANTHER" id="PTHR21093:SF2">
    <property type="entry name" value="DIVERGENT PROTEIN KINASE DOMAIN 1C"/>
    <property type="match status" value="1"/>
</dbReference>
<dbReference type="InterPro" id="IPR029244">
    <property type="entry name" value="FAM69_N"/>
</dbReference>
<dbReference type="PANTHER" id="PTHR21093">
    <property type="entry name" value="DIVERGENT PROTEIN KINASE DOMAIN 1C-RELATED"/>
    <property type="match status" value="1"/>
</dbReference>
<dbReference type="SUPFAM" id="SSF56112">
    <property type="entry name" value="Protein kinase-like (PK-like)"/>
    <property type="match status" value="1"/>
</dbReference>
<evidence type="ECO:0000256" key="6">
    <source>
        <dbReference type="ARBA" id="ARBA00022989"/>
    </source>
</evidence>
<dbReference type="Proteomes" id="UP000887568">
    <property type="component" value="Unplaced"/>
</dbReference>
<dbReference type="EnsemblMetazoa" id="XM_038211740.1">
    <property type="protein sequence ID" value="XP_038067668.1"/>
    <property type="gene ID" value="LOC119737407"/>
</dbReference>
<comment type="similarity">
    <text evidence="2">Belongs to the DIPK family.</text>
</comment>
<evidence type="ECO:0000256" key="3">
    <source>
        <dbReference type="ARBA" id="ARBA00022692"/>
    </source>
</evidence>
<keyword evidence="3" id="KW-0812">Transmembrane</keyword>
<sequence>MARVTRRMLCRLLMVLLVVLGVYLLFLSEKAMGKKCTKEGSLAMLQKLCALYAASKVDGNLCHKICSSDSLQYERCFNRLSGKKVLQVQLDGRRAMLKSRKAELSEYRPLFTGLLDGTDASKFSPERFMTQEAFEIIVRDHVQTALGTTFSISKEELLRRAFLEPESLPKDLSNFQMNSLWALLQQEEYLFFTFFKDHSFFPKIYGACGHFYVEEYVPPGAVLQQSLSHGVRERFQSAAWQPRAQAAKDLLDIVKATETDFHSILHLCDVKPENFGIVDSKVKAIDIDISFFDKTMGDFLEQPNCTKHEDCDFFDCHGVCNLAMKKCTRERKNNNFQAICKDIFRRKLGNAGLLRHPPPRIEEEVSQLIQRCVYPDEAERVAKGSSTETFRRLYRLLSDSTDREM</sequence>
<evidence type="ECO:0000256" key="8">
    <source>
        <dbReference type="ARBA" id="ARBA00023157"/>
    </source>
</evidence>
<evidence type="ECO:0000313" key="10">
    <source>
        <dbReference type="EnsemblMetazoa" id="XP_038067669.1"/>
    </source>
</evidence>
<dbReference type="GO" id="GO:0005789">
    <property type="term" value="C:endoplasmic reticulum membrane"/>
    <property type="evidence" value="ECO:0007669"/>
    <property type="project" value="UniProtKB-SubCell"/>
</dbReference>
<organism evidence="10 11">
    <name type="scientific">Patiria miniata</name>
    <name type="common">Bat star</name>
    <name type="synonym">Asterina miniata</name>
    <dbReference type="NCBI Taxonomy" id="46514"/>
    <lineage>
        <taxon>Eukaryota</taxon>
        <taxon>Metazoa</taxon>
        <taxon>Echinodermata</taxon>
        <taxon>Eleutherozoa</taxon>
        <taxon>Asterozoa</taxon>
        <taxon>Asteroidea</taxon>
        <taxon>Valvatacea</taxon>
        <taxon>Valvatida</taxon>
        <taxon>Asterinidae</taxon>
        <taxon>Patiria</taxon>
    </lineage>
</organism>
<keyword evidence="4" id="KW-0256">Endoplasmic reticulum</keyword>
<feature type="domain" description="FAM69 N-terminal" evidence="9">
    <location>
        <begin position="2"/>
        <end position="161"/>
    </location>
</feature>
<evidence type="ECO:0000259" key="9">
    <source>
        <dbReference type="SMART" id="SM01299"/>
    </source>
</evidence>
<dbReference type="Pfam" id="PF14875">
    <property type="entry name" value="PIP49_N"/>
    <property type="match status" value="1"/>
</dbReference>
<dbReference type="Gene3D" id="1.10.510.10">
    <property type="entry name" value="Transferase(Phosphotransferase) domain 1"/>
    <property type="match status" value="1"/>
</dbReference>
<evidence type="ECO:0000256" key="1">
    <source>
        <dbReference type="ARBA" id="ARBA00004648"/>
    </source>
</evidence>
<name>A0A914AVY9_PATMI</name>
<keyword evidence="5" id="KW-0735">Signal-anchor</keyword>
<keyword evidence="11" id="KW-1185">Reference proteome</keyword>
<dbReference type="Pfam" id="PF12260">
    <property type="entry name" value="PIP49_C"/>
    <property type="match status" value="1"/>
</dbReference>
<reference evidence="10" key="1">
    <citation type="submission" date="2022-11" db="UniProtKB">
        <authorList>
            <consortium name="EnsemblMetazoa"/>
        </authorList>
    </citation>
    <scope>IDENTIFICATION</scope>
</reference>
<evidence type="ECO:0000313" key="11">
    <source>
        <dbReference type="Proteomes" id="UP000887568"/>
    </source>
</evidence>
<dbReference type="SMART" id="SM01299">
    <property type="entry name" value="PIP49_N"/>
    <property type="match status" value="1"/>
</dbReference>
<evidence type="ECO:0000256" key="5">
    <source>
        <dbReference type="ARBA" id="ARBA00022968"/>
    </source>
</evidence>
<keyword evidence="8" id="KW-1015">Disulfide bond</keyword>
<evidence type="ECO:0000256" key="4">
    <source>
        <dbReference type="ARBA" id="ARBA00022824"/>
    </source>
</evidence>
<comment type="subcellular location">
    <subcellularLocation>
        <location evidence="1">Endoplasmic reticulum membrane</location>
        <topology evidence="1">Single-pass type II membrane protein</topology>
    </subcellularLocation>
</comment>
<dbReference type="InterPro" id="IPR022049">
    <property type="entry name" value="FAM69_kinase_dom"/>
</dbReference>
<dbReference type="OrthoDB" id="8543887at2759"/>
<proteinExistence type="inferred from homology"/>
<accession>A0A914AVY9</accession>
<dbReference type="EnsemblMetazoa" id="XM_038211741.1">
    <property type="protein sequence ID" value="XP_038067669.1"/>
    <property type="gene ID" value="LOC119737407"/>
</dbReference>
<dbReference type="OMA" id="LHYDRGK"/>
<dbReference type="GeneID" id="119737407"/>
<dbReference type="RefSeq" id="XP_038067669.1">
    <property type="nucleotide sequence ID" value="XM_038211741.1"/>
</dbReference>